<dbReference type="EMBL" id="VJMH01005543">
    <property type="protein sequence ID" value="KAF0694652.1"/>
    <property type="molecule type" value="Genomic_DNA"/>
</dbReference>
<dbReference type="Proteomes" id="UP000332933">
    <property type="component" value="Unassembled WGS sequence"/>
</dbReference>
<evidence type="ECO:0000313" key="4">
    <source>
        <dbReference type="EMBL" id="VFT91313.1"/>
    </source>
</evidence>
<evidence type="ECO:0000313" key="3">
    <source>
        <dbReference type="EMBL" id="KAF0694652.1"/>
    </source>
</evidence>
<protein>
    <submittedName>
        <fullName evidence="4">Aste57867_14491 protein</fullName>
    </submittedName>
</protein>
<name>A0A485L0S2_9STRA</name>
<proteinExistence type="predicted"/>
<keyword evidence="5" id="KW-1185">Reference proteome</keyword>
<evidence type="ECO:0000256" key="2">
    <source>
        <dbReference type="SAM" id="MobiDB-lite"/>
    </source>
</evidence>
<feature type="coiled-coil region" evidence="1">
    <location>
        <begin position="243"/>
        <end position="369"/>
    </location>
</feature>
<organism evidence="4 5">
    <name type="scientific">Aphanomyces stellatus</name>
    <dbReference type="NCBI Taxonomy" id="120398"/>
    <lineage>
        <taxon>Eukaryota</taxon>
        <taxon>Sar</taxon>
        <taxon>Stramenopiles</taxon>
        <taxon>Oomycota</taxon>
        <taxon>Saprolegniomycetes</taxon>
        <taxon>Saprolegniales</taxon>
        <taxon>Verrucalvaceae</taxon>
        <taxon>Aphanomyces</taxon>
    </lineage>
</organism>
<reference evidence="3" key="2">
    <citation type="submission" date="2019-06" db="EMBL/GenBank/DDBJ databases">
        <title>Genomics analysis of Aphanomyces spp. identifies a new class of oomycete effector associated with host adaptation.</title>
        <authorList>
            <person name="Gaulin E."/>
        </authorList>
    </citation>
    <scope>NUCLEOTIDE SEQUENCE</scope>
    <source>
        <strain evidence="3">CBS 578.67</strain>
    </source>
</reference>
<evidence type="ECO:0000256" key="1">
    <source>
        <dbReference type="SAM" id="Coils"/>
    </source>
</evidence>
<reference evidence="4 5" key="1">
    <citation type="submission" date="2019-03" db="EMBL/GenBank/DDBJ databases">
        <authorList>
            <person name="Gaulin E."/>
            <person name="Dumas B."/>
        </authorList>
    </citation>
    <scope>NUCLEOTIDE SEQUENCE [LARGE SCALE GENOMIC DNA]</scope>
    <source>
        <strain evidence="4">CBS 568.67</strain>
    </source>
</reference>
<feature type="compositionally biased region" description="Low complexity" evidence="2">
    <location>
        <begin position="402"/>
        <end position="417"/>
    </location>
</feature>
<keyword evidence="1" id="KW-0175">Coiled coil</keyword>
<dbReference type="OrthoDB" id="76910at2759"/>
<evidence type="ECO:0000313" key="5">
    <source>
        <dbReference type="Proteomes" id="UP000332933"/>
    </source>
</evidence>
<feature type="region of interest" description="Disordered" evidence="2">
    <location>
        <begin position="396"/>
        <end position="417"/>
    </location>
</feature>
<dbReference type="EMBL" id="CAADRA010005564">
    <property type="protein sequence ID" value="VFT91313.1"/>
    <property type="molecule type" value="Genomic_DNA"/>
</dbReference>
<feature type="coiled-coil region" evidence="1">
    <location>
        <begin position="162"/>
        <end position="210"/>
    </location>
</feature>
<dbReference type="AlphaFoldDB" id="A0A485L0S2"/>
<accession>A0A485L0S2</accession>
<gene>
    <name evidence="4" type="primary">Aste57867_14491</name>
    <name evidence="3" type="ORF">As57867_014437</name>
    <name evidence="4" type="ORF">ASTE57867_14491</name>
</gene>
<feature type="coiled-coil region" evidence="1">
    <location>
        <begin position="17"/>
        <end position="76"/>
    </location>
</feature>
<sequence length="417" mass="47951">MPGNENADVLYLRVRTLEKYKENYELLCSQLGELNTQVGLQLQRHEMDVTALQSIIRKLEKEKDELDSRSSEWEAKAASQDRAIQQDKEYTARIHQQLSTAADLLQTSERNAAEREREAAAKIQHLQHMLDVEANEKSVMKRALALTEEQLADATSKKPAVVSAYEQELQTMAKEHKRTRRRVDEQQQTIQDLQTQLKVAADDRDRAVREMEKERLTHGAHVVQLQQEAIHLTEVVDGSKSHVAALEAQLDHVEALKEKWQAKQDGRLDELVREVATTKAEMAALRDDKDKAVAHLERKVRDVKVRWKTDREKLKKERDDLRGVVEGLRGDGHELKGHLALLQQKNELLQREVATLQDVLAQVQSLEDEEHETIVGRARQRVLADRHMLEMALRDHIQKHQSTTPPTMSSSSSWSYR</sequence>